<dbReference type="PANTHER" id="PTHR46708">
    <property type="entry name" value="TENASCIN"/>
    <property type="match status" value="1"/>
</dbReference>
<comment type="caution">
    <text evidence="3">The sequence shown here is derived from an EMBL/GenBank/DDBJ whole genome shotgun (WGS) entry which is preliminary data.</text>
</comment>
<dbReference type="EMBL" id="JAUQSY010000015">
    <property type="protein sequence ID" value="MDO7876892.1"/>
    <property type="molecule type" value="Genomic_DNA"/>
</dbReference>
<reference evidence="3" key="1">
    <citation type="submission" date="2023-07" db="EMBL/GenBank/DDBJ databases">
        <authorList>
            <person name="Kim M.K."/>
        </authorList>
    </citation>
    <scope>NUCLEOTIDE SEQUENCE</scope>
    <source>
        <strain evidence="3">ASUV-10-1</strain>
    </source>
</reference>
<dbReference type="InterPro" id="IPR003961">
    <property type="entry name" value="FN3_dom"/>
</dbReference>
<evidence type="ECO:0000313" key="3">
    <source>
        <dbReference type="EMBL" id="MDO7876892.1"/>
    </source>
</evidence>
<dbReference type="SUPFAM" id="SSF49265">
    <property type="entry name" value="Fibronectin type III"/>
    <property type="match status" value="3"/>
</dbReference>
<evidence type="ECO:0000313" key="4">
    <source>
        <dbReference type="Proteomes" id="UP001176429"/>
    </source>
</evidence>
<keyword evidence="1" id="KW-0677">Repeat</keyword>
<dbReference type="InterPro" id="IPR036116">
    <property type="entry name" value="FN3_sf"/>
</dbReference>
<keyword evidence="4" id="KW-1185">Reference proteome</keyword>
<dbReference type="Proteomes" id="UP001176429">
    <property type="component" value="Unassembled WGS sequence"/>
</dbReference>
<dbReference type="Pfam" id="PF00041">
    <property type="entry name" value="fn3"/>
    <property type="match status" value="1"/>
</dbReference>
<dbReference type="SMART" id="SM00060">
    <property type="entry name" value="FN3"/>
    <property type="match status" value="3"/>
</dbReference>
<feature type="domain" description="Fibronectin type-III" evidence="2">
    <location>
        <begin position="371"/>
        <end position="462"/>
    </location>
</feature>
<dbReference type="InterPro" id="IPR050991">
    <property type="entry name" value="ECM_Regulatory_Proteins"/>
</dbReference>
<gene>
    <name evidence="3" type="ORF">Q5H93_19255</name>
</gene>
<dbReference type="Gene3D" id="2.60.40.10">
    <property type="entry name" value="Immunoglobulins"/>
    <property type="match status" value="3"/>
</dbReference>
<dbReference type="PANTHER" id="PTHR46708:SF2">
    <property type="entry name" value="FIBRONECTIN TYPE-III DOMAIN-CONTAINING PROTEIN"/>
    <property type="match status" value="1"/>
</dbReference>
<name>A0ABT9BF71_9BACT</name>
<dbReference type="CDD" id="cd00063">
    <property type="entry name" value="FN3"/>
    <property type="match status" value="1"/>
</dbReference>
<dbReference type="NCBIfam" id="TIGR04183">
    <property type="entry name" value="Por_Secre_tail"/>
    <property type="match status" value="1"/>
</dbReference>
<proteinExistence type="predicted"/>
<evidence type="ECO:0000256" key="1">
    <source>
        <dbReference type="ARBA" id="ARBA00022737"/>
    </source>
</evidence>
<feature type="domain" description="Fibronectin type-III" evidence="2">
    <location>
        <begin position="617"/>
        <end position="706"/>
    </location>
</feature>
<sequence>MQLPIGPTCTPVTGTTEATTVSLPAYTSGSCVPSVTAFGFDVWYRFTTPGTAGPHSLRLTTTGLAAGRLLVYSGTSPGVVGALVGCIRAPAPGSLTPPLDLTGLPPATSYLVRVDDQAYYGNNYYRTFTICAAAIPGCLEPTAVSITGRTTTSAVLNATLRPNQTALRVTYTAQGSAPQTVTIPAASLPYTFTGLLPGRPYTLSLTGDCGGSFSPPLVLRFETLITNDEPAGALPLTLAATCTEVSGLIGLATRSPLNGWPAYVCGTGNGFLRDVWYTFTTPASGPGSTAARLTLTSTEYGVLQVLRSSTGVAGPFSIVGCAYGDNSQTLVLDLAALTPSTQYYVQVGRANGPSYPVQPPMNQFTLCLTSTPSCPQPTNLTIRTTDTEAEINFVPTPGAGSYSVAYGPLTGSLTVLTPAPATAPILLRNLFPNTTYQVLLSADCGNGDGSITQSRTFTTNNLLPPANDRCTNAVPVGCGQTVLGTNTLGATGIGAPLNGPTCGSAPLSIGIAGQGGPVYYRLTGTGDSVVVSTCHPHTVVNNSTAIHVYMGRCDSLVCVGSRAYTANQTICPGSYGTTVGFRSVADSTYYILISPTSRNRLDQYGLTIGCVALPCLPPQQLAVVPRADSTATVSFVLPAAAVATGSFTATATPVGGTGALSTVTGSTSPLTLAGLTPGTAYTVTVTSNCPAGTATSASTAFSTPLASRAALSAQVQLFPNPAHATATLLVPAGLSRQGSTLLLYNSLGQLVRQQALPAAASTTHAELRLLGLPTGVYTLRLATSQGTILKRLVVE</sequence>
<dbReference type="RefSeq" id="WP_305008283.1">
    <property type="nucleotide sequence ID" value="NZ_JAUQSY010000015.1"/>
</dbReference>
<organism evidence="3 4">
    <name type="scientific">Hymenobacter aranciens</name>
    <dbReference type="NCBI Taxonomy" id="3063996"/>
    <lineage>
        <taxon>Bacteria</taxon>
        <taxon>Pseudomonadati</taxon>
        <taxon>Bacteroidota</taxon>
        <taxon>Cytophagia</taxon>
        <taxon>Cytophagales</taxon>
        <taxon>Hymenobacteraceae</taxon>
        <taxon>Hymenobacter</taxon>
    </lineage>
</organism>
<accession>A0ABT9BF71</accession>
<dbReference type="Pfam" id="PF18962">
    <property type="entry name" value="Por_Secre_tail"/>
    <property type="match status" value="1"/>
</dbReference>
<protein>
    <submittedName>
        <fullName evidence="3">T9SS type A sorting domain-containing protein</fullName>
    </submittedName>
</protein>
<dbReference type="PROSITE" id="PS50853">
    <property type="entry name" value="FN3"/>
    <property type="match status" value="3"/>
</dbReference>
<dbReference type="InterPro" id="IPR026444">
    <property type="entry name" value="Secre_tail"/>
</dbReference>
<evidence type="ECO:0000259" key="2">
    <source>
        <dbReference type="PROSITE" id="PS50853"/>
    </source>
</evidence>
<dbReference type="InterPro" id="IPR013783">
    <property type="entry name" value="Ig-like_fold"/>
</dbReference>
<feature type="domain" description="Fibronectin type-III" evidence="2">
    <location>
        <begin position="140"/>
        <end position="229"/>
    </location>
</feature>